<proteinExistence type="predicted"/>
<organism evidence="2 3">
    <name type="scientific">Nitrospina gracilis (strain 3/211)</name>
    <dbReference type="NCBI Taxonomy" id="1266370"/>
    <lineage>
        <taxon>Bacteria</taxon>
        <taxon>Pseudomonadati</taxon>
        <taxon>Nitrospinota/Tectimicrobiota group</taxon>
        <taxon>Nitrospinota</taxon>
        <taxon>Nitrospinia</taxon>
        <taxon>Nitrospinales</taxon>
        <taxon>Nitrospinaceae</taxon>
        <taxon>Nitrospina</taxon>
    </lineage>
</organism>
<gene>
    <name evidence="2" type="ORF">NITGR_1060042</name>
</gene>
<evidence type="ECO:0000313" key="3">
    <source>
        <dbReference type="Proteomes" id="UP000011704"/>
    </source>
</evidence>
<evidence type="ECO:0000313" key="2">
    <source>
        <dbReference type="EMBL" id="CCQ89515.1"/>
    </source>
</evidence>
<dbReference type="HOGENOM" id="CLU_1546021_0_0_0"/>
<dbReference type="OrthoDB" id="2972467at2"/>
<dbReference type="EMBL" id="CAQJ01000009">
    <property type="protein sequence ID" value="CCQ89515.1"/>
    <property type="molecule type" value="Genomic_DNA"/>
</dbReference>
<accession>M1YVL0</accession>
<comment type="caution">
    <text evidence="2">The sequence shown here is derived from an EMBL/GenBank/DDBJ whole genome shotgun (WGS) entry which is preliminary data.</text>
</comment>
<sequence>MTDITGLDYLLFQYDKTSPVGRGVVIWFDDDDNPLDVFAATTGTASGLKPTPEGLFWGDYLRPRTKSGMVCPLAAFSLDLNNSFRVDAHIDAMTGETSENNMTLQNFPLNHTTRDLLRIHPDQVTGRFSEIGKQGCIGVVCADAKRFFNKLNGYLGIRKNIKKQGIAVLVEAN</sequence>
<dbReference type="AlphaFoldDB" id="M1YVL0"/>
<evidence type="ECO:0000259" key="1">
    <source>
        <dbReference type="Pfam" id="PF03734"/>
    </source>
</evidence>
<name>M1YVL0_NITG3</name>
<keyword evidence="3" id="KW-1185">Reference proteome</keyword>
<dbReference type="Proteomes" id="UP000011704">
    <property type="component" value="Unassembled WGS sequence"/>
</dbReference>
<dbReference type="InterPro" id="IPR005490">
    <property type="entry name" value="LD_TPept_cat_dom"/>
</dbReference>
<feature type="domain" description="L,D-TPase catalytic" evidence="1">
    <location>
        <begin position="26"/>
        <end position="151"/>
    </location>
</feature>
<dbReference type="STRING" id="1266370.NITGR_1060042"/>
<reference evidence="2 3" key="1">
    <citation type="journal article" date="2013" name="Front. Microbiol.">
        <title>The genome of Nitrospina gracilis illuminates the metabolism and evolution of the major marine nitrite oxidizer.</title>
        <authorList>
            <person name="Luecker S."/>
            <person name="Nowka B."/>
            <person name="Rattei T."/>
            <person name="Spieck E."/>
            <person name="and Daims H."/>
        </authorList>
    </citation>
    <scope>NUCLEOTIDE SEQUENCE [LARGE SCALE GENOMIC DNA]</scope>
    <source>
        <strain evidence="2 3">3/211</strain>
    </source>
</reference>
<dbReference type="InParanoid" id="M1YVL0"/>
<protein>
    <recommendedName>
        <fullName evidence="1">L,D-TPase catalytic domain-containing protein</fullName>
    </recommendedName>
</protein>
<dbReference type="Pfam" id="PF03734">
    <property type="entry name" value="YkuD"/>
    <property type="match status" value="1"/>
</dbReference>
<dbReference type="GO" id="GO:0016740">
    <property type="term" value="F:transferase activity"/>
    <property type="evidence" value="ECO:0007669"/>
    <property type="project" value="InterPro"/>
</dbReference>